<evidence type="ECO:0000313" key="2">
    <source>
        <dbReference type="Proteomes" id="UP001196413"/>
    </source>
</evidence>
<keyword evidence="2" id="KW-1185">Reference proteome</keyword>
<organism evidence="1 2">
    <name type="scientific">Parelaphostrongylus tenuis</name>
    <name type="common">Meningeal worm</name>
    <dbReference type="NCBI Taxonomy" id="148309"/>
    <lineage>
        <taxon>Eukaryota</taxon>
        <taxon>Metazoa</taxon>
        <taxon>Ecdysozoa</taxon>
        <taxon>Nematoda</taxon>
        <taxon>Chromadorea</taxon>
        <taxon>Rhabditida</taxon>
        <taxon>Rhabditina</taxon>
        <taxon>Rhabditomorpha</taxon>
        <taxon>Strongyloidea</taxon>
        <taxon>Metastrongylidae</taxon>
        <taxon>Parelaphostrongylus</taxon>
    </lineage>
</organism>
<sequence length="81" mass="9196">MAPGSEAIFERLQVLGICRTPLESDLMKKHTTDHEDRHLLCTYNVRALSSDADFTLSEAASRMKFYVSDVHETGNQGERHM</sequence>
<comment type="caution">
    <text evidence="1">The sequence shown here is derived from an EMBL/GenBank/DDBJ whole genome shotgun (WGS) entry which is preliminary data.</text>
</comment>
<gene>
    <name evidence="1" type="ORF">KIN20_035042</name>
</gene>
<dbReference type="EMBL" id="JAHQIW010007185">
    <property type="protein sequence ID" value="KAJ1372786.1"/>
    <property type="molecule type" value="Genomic_DNA"/>
</dbReference>
<accession>A0AAD5WK51</accession>
<evidence type="ECO:0000313" key="1">
    <source>
        <dbReference type="EMBL" id="KAJ1372786.1"/>
    </source>
</evidence>
<reference evidence="1" key="1">
    <citation type="submission" date="2021-06" db="EMBL/GenBank/DDBJ databases">
        <title>Parelaphostrongylus tenuis whole genome reference sequence.</title>
        <authorList>
            <person name="Garwood T.J."/>
            <person name="Larsen P.A."/>
            <person name="Fountain-Jones N.M."/>
            <person name="Garbe J.R."/>
            <person name="Macchietto M.G."/>
            <person name="Kania S.A."/>
            <person name="Gerhold R.W."/>
            <person name="Richards J.E."/>
            <person name="Wolf T.M."/>
        </authorList>
    </citation>
    <scope>NUCLEOTIDE SEQUENCE</scope>
    <source>
        <strain evidence="1">MNPRO001-30</strain>
        <tissue evidence="1">Meninges</tissue>
    </source>
</reference>
<protein>
    <submittedName>
        <fullName evidence="1">Uncharacterized protein</fullName>
    </submittedName>
</protein>
<dbReference type="AlphaFoldDB" id="A0AAD5WK51"/>
<proteinExistence type="predicted"/>
<name>A0AAD5WK51_PARTN</name>
<dbReference type="Proteomes" id="UP001196413">
    <property type="component" value="Unassembled WGS sequence"/>
</dbReference>